<gene>
    <name evidence="7" type="ORF">H8709_00730</name>
</gene>
<dbReference type="AlphaFoldDB" id="A0A926I5X1"/>
<feature type="transmembrane region" description="Helical" evidence="6">
    <location>
        <begin position="415"/>
        <end position="434"/>
    </location>
</feature>
<keyword evidence="5 6" id="KW-0472">Membrane</keyword>
<evidence type="ECO:0000256" key="6">
    <source>
        <dbReference type="SAM" id="Phobius"/>
    </source>
</evidence>
<dbReference type="InterPro" id="IPR002797">
    <property type="entry name" value="Polysacc_synth"/>
</dbReference>
<evidence type="ECO:0000256" key="5">
    <source>
        <dbReference type="ARBA" id="ARBA00023136"/>
    </source>
</evidence>
<feature type="transmembrane region" description="Helical" evidence="6">
    <location>
        <begin position="203"/>
        <end position="225"/>
    </location>
</feature>
<feature type="transmembrane region" description="Helical" evidence="6">
    <location>
        <begin position="12"/>
        <end position="33"/>
    </location>
</feature>
<name>A0A926I5X1_9FIRM</name>
<comment type="caution">
    <text evidence="7">The sequence shown here is derived from an EMBL/GenBank/DDBJ whole genome shotgun (WGS) entry which is preliminary data.</text>
</comment>
<dbReference type="Pfam" id="PF01943">
    <property type="entry name" value="Polysacc_synt"/>
    <property type="match status" value="1"/>
</dbReference>
<evidence type="ECO:0000256" key="4">
    <source>
        <dbReference type="ARBA" id="ARBA00022989"/>
    </source>
</evidence>
<feature type="transmembrane region" description="Helical" evidence="6">
    <location>
        <begin position="140"/>
        <end position="161"/>
    </location>
</feature>
<feature type="transmembrane region" description="Helical" evidence="6">
    <location>
        <begin position="375"/>
        <end position="394"/>
    </location>
</feature>
<dbReference type="RefSeq" id="WP_262396458.1">
    <property type="nucleotide sequence ID" value="NZ_JACRTC010000001.1"/>
</dbReference>
<reference evidence="7" key="1">
    <citation type="submission" date="2020-08" db="EMBL/GenBank/DDBJ databases">
        <title>Genome public.</title>
        <authorList>
            <person name="Liu C."/>
            <person name="Sun Q."/>
        </authorList>
    </citation>
    <scope>NUCLEOTIDE SEQUENCE</scope>
    <source>
        <strain evidence="7">NSJ-54</strain>
    </source>
</reference>
<dbReference type="Proteomes" id="UP000660861">
    <property type="component" value="Unassembled WGS sequence"/>
</dbReference>
<dbReference type="EMBL" id="JACRTC010000001">
    <property type="protein sequence ID" value="MBC8569354.1"/>
    <property type="molecule type" value="Genomic_DNA"/>
</dbReference>
<feature type="transmembrane region" description="Helical" evidence="6">
    <location>
        <begin position="349"/>
        <end position="369"/>
    </location>
</feature>
<keyword evidence="2" id="KW-1003">Cell membrane</keyword>
<keyword evidence="8" id="KW-1185">Reference proteome</keyword>
<organism evidence="7 8">
    <name type="scientific">Zongyangia hominis</name>
    <dbReference type="NCBI Taxonomy" id="2763677"/>
    <lineage>
        <taxon>Bacteria</taxon>
        <taxon>Bacillati</taxon>
        <taxon>Bacillota</taxon>
        <taxon>Clostridia</taxon>
        <taxon>Eubacteriales</taxon>
        <taxon>Oscillospiraceae</taxon>
        <taxon>Zongyangia</taxon>
    </lineage>
</organism>
<feature type="transmembrane region" description="Helical" evidence="6">
    <location>
        <begin position="287"/>
        <end position="306"/>
    </location>
</feature>
<feature type="transmembrane region" description="Helical" evidence="6">
    <location>
        <begin position="167"/>
        <end position="191"/>
    </location>
</feature>
<proteinExistence type="predicted"/>
<keyword evidence="4 6" id="KW-1133">Transmembrane helix</keyword>
<feature type="transmembrane region" description="Helical" evidence="6">
    <location>
        <begin position="83"/>
        <end position="102"/>
    </location>
</feature>
<evidence type="ECO:0000313" key="7">
    <source>
        <dbReference type="EMBL" id="MBC8569354.1"/>
    </source>
</evidence>
<evidence type="ECO:0000256" key="2">
    <source>
        <dbReference type="ARBA" id="ARBA00022475"/>
    </source>
</evidence>
<evidence type="ECO:0000256" key="1">
    <source>
        <dbReference type="ARBA" id="ARBA00004651"/>
    </source>
</evidence>
<accession>A0A926I5X1</accession>
<comment type="subcellular location">
    <subcellularLocation>
        <location evidence="1">Cell membrane</location>
        <topology evidence="1">Multi-pass membrane protein</topology>
    </subcellularLocation>
</comment>
<feature type="transmembrane region" description="Helical" evidence="6">
    <location>
        <begin position="321"/>
        <end position="342"/>
    </location>
</feature>
<dbReference type="GO" id="GO:0005886">
    <property type="term" value="C:plasma membrane"/>
    <property type="evidence" value="ECO:0007669"/>
    <property type="project" value="UniProtKB-SubCell"/>
</dbReference>
<dbReference type="InterPro" id="IPR050833">
    <property type="entry name" value="Poly_Biosynth_Transport"/>
</dbReference>
<feature type="transmembrane region" description="Helical" evidence="6">
    <location>
        <begin position="245"/>
        <end position="266"/>
    </location>
</feature>
<feature type="transmembrane region" description="Helical" evidence="6">
    <location>
        <begin position="53"/>
        <end position="71"/>
    </location>
</feature>
<protein>
    <submittedName>
        <fullName evidence="7">Polysaccharide biosynthesis C-terminal domain-containing protein</fullName>
    </submittedName>
</protein>
<evidence type="ECO:0000256" key="3">
    <source>
        <dbReference type="ARBA" id="ARBA00022692"/>
    </source>
</evidence>
<keyword evidence="3 6" id="KW-0812">Transmembrane</keyword>
<feature type="transmembrane region" description="Helical" evidence="6">
    <location>
        <begin position="440"/>
        <end position="462"/>
    </location>
</feature>
<dbReference type="PANTHER" id="PTHR30250:SF11">
    <property type="entry name" value="O-ANTIGEN TRANSPORTER-RELATED"/>
    <property type="match status" value="1"/>
</dbReference>
<dbReference type="PANTHER" id="PTHR30250">
    <property type="entry name" value="PST FAMILY PREDICTED COLANIC ACID TRANSPORTER"/>
    <property type="match status" value="1"/>
</dbReference>
<sequence>MNKYKKLISNTAIFAIGTFSSKVLVYLMMPLYTRVLSTAEYGVTDLVVQTGNLLLPLVSLGIINGVVRFGLDRSVRKSDVFSTGLLSILGGFCLLLLFAPLINKIKYVSDYTMMMYFFVFMSSMRSLCSQFVKARGLVRLYALDGILSTITTILFNILFLVGFRWGALGYILAIICSDTLSVLFLFITAGLTRYIRFRGMDTITGRAMLGYSLPLIPNTVFWWIITMSDRYIVAYMLGSQANGLLAAAYKIPTLIQLVSSIFMDAWQLSAVTEEQSREKFFTKVFRCYGSLVFMAGSGLILFSKLITKLMVSQEFYSSWKYIPFLVMATVFSCLVNFLGSIYMVEKKSLLTLLTTAAGAIVNIVLNFLLIPIWGVTGAVFATFIGYFVVFLLRAMDTRRFIKMRWNALKTTINTFILFGQSLIMIMELPLWIVWEILLTALMLVLNSGEIIVSLRRALLPVLQRRKLKKGQR</sequence>
<feature type="transmembrane region" description="Helical" evidence="6">
    <location>
        <begin position="108"/>
        <end position="128"/>
    </location>
</feature>
<evidence type="ECO:0000313" key="8">
    <source>
        <dbReference type="Proteomes" id="UP000660861"/>
    </source>
</evidence>